<name>A0AA39RVL5_ACESA</name>
<reference evidence="2" key="1">
    <citation type="journal article" date="2022" name="Plant J.">
        <title>Strategies of tolerance reflected in two North American maple genomes.</title>
        <authorList>
            <person name="McEvoy S.L."/>
            <person name="Sezen U.U."/>
            <person name="Trouern-Trend A."/>
            <person name="McMahon S.M."/>
            <person name="Schaberg P.G."/>
            <person name="Yang J."/>
            <person name="Wegrzyn J.L."/>
            <person name="Swenson N.G."/>
        </authorList>
    </citation>
    <scope>NUCLEOTIDE SEQUENCE</scope>
    <source>
        <strain evidence="2">NS2018</strain>
    </source>
</reference>
<gene>
    <name evidence="2" type="ORF">LWI29_009526</name>
</gene>
<dbReference type="EMBL" id="JAUESC010000384">
    <property type="protein sequence ID" value="KAK0581060.1"/>
    <property type="molecule type" value="Genomic_DNA"/>
</dbReference>
<dbReference type="Proteomes" id="UP001168877">
    <property type="component" value="Unassembled WGS sequence"/>
</dbReference>
<organism evidence="2 3">
    <name type="scientific">Acer saccharum</name>
    <name type="common">Sugar maple</name>
    <dbReference type="NCBI Taxonomy" id="4024"/>
    <lineage>
        <taxon>Eukaryota</taxon>
        <taxon>Viridiplantae</taxon>
        <taxon>Streptophyta</taxon>
        <taxon>Embryophyta</taxon>
        <taxon>Tracheophyta</taxon>
        <taxon>Spermatophyta</taxon>
        <taxon>Magnoliopsida</taxon>
        <taxon>eudicotyledons</taxon>
        <taxon>Gunneridae</taxon>
        <taxon>Pentapetalae</taxon>
        <taxon>rosids</taxon>
        <taxon>malvids</taxon>
        <taxon>Sapindales</taxon>
        <taxon>Sapindaceae</taxon>
        <taxon>Hippocastanoideae</taxon>
        <taxon>Acereae</taxon>
        <taxon>Acer</taxon>
    </lineage>
</organism>
<protein>
    <submittedName>
        <fullName evidence="2">Uncharacterized protein</fullName>
    </submittedName>
</protein>
<accession>A0AA39RVL5</accession>
<keyword evidence="1" id="KW-0472">Membrane</keyword>
<keyword evidence="1" id="KW-0812">Transmembrane</keyword>
<keyword evidence="3" id="KW-1185">Reference proteome</keyword>
<keyword evidence="1" id="KW-1133">Transmembrane helix</keyword>
<sequence length="80" mass="9370">MEFVDSIYVWLEIELTNCISDTLRRLDSILFSCFNISLGFSEVISYSLMIFPCIIVSETSKKGTFRWLLLSRYFLHMQSA</sequence>
<feature type="transmembrane region" description="Helical" evidence="1">
    <location>
        <begin position="29"/>
        <end position="56"/>
    </location>
</feature>
<evidence type="ECO:0000256" key="1">
    <source>
        <dbReference type="SAM" id="Phobius"/>
    </source>
</evidence>
<evidence type="ECO:0000313" key="3">
    <source>
        <dbReference type="Proteomes" id="UP001168877"/>
    </source>
</evidence>
<comment type="caution">
    <text evidence="2">The sequence shown here is derived from an EMBL/GenBank/DDBJ whole genome shotgun (WGS) entry which is preliminary data.</text>
</comment>
<dbReference type="AlphaFoldDB" id="A0AA39RVL5"/>
<evidence type="ECO:0000313" key="2">
    <source>
        <dbReference type="EMBL" id="KAK0581060.1"/>
    </source>
</evidence>
<reference evidence="2" key="2">
    <citation type="submission" date="2023-06" db="EMBL/GenBank/DDBJ databases">
        <authorList>
            <person name="Swenson N.G."/>
            <person name="Wegrzyn J.L."/>
            <person name="Mcevoy S.L."/>
        </authorList>
    </citation>
    <scope>NUCLEOTIDE SEQUENCE</scope>
    <source>
        <strain evidence="2">NS2018</strain>
        <tissue evidence="2">Leaf</tissue>
    </source>
</reference>
<proteinExistence type="predicted"/>